<keyword evidence="1" id="KW-0812">Transmembrane</keyword>
<reference evidence="2 3" key="1">
    <citation type="submission" date="2017-01" db="EMBL/GenBank/DDBJ databases">
        <title>The cable genome- insights into the physiology and evolution of filamentous bacteria capable of sulfide oxidation via long distance electron transfer.</title>
        <authorList>
            <person name="Schreiber L."/>
            <person name="Bjerg J.T."/>
            <person name="Boggild A."/>
            <person name="Van De Vossenberg J."/>
            <person name="Meysman F."/>
            <person name="Nielsen L.P."/>
            <person name="Schramm A."/>
            <person name="Kjeldsen K.U."/>
        </authorList>
    </citation>
    <scope>NUCLEOTIDE SEQUENCE [LARGE SCALE GENOMIC DNA]</scope>
    <source>
        <strain evidence="2">A1</strain>
    </source>
</reference>
<dbReference type="Proteomes" id="UP000288086">
    <property type="component" value="Unassembled WGS sequence"/>
</dbReference>
<evidence type="ECO:0000313" key="2">
    <source>
        <dbReference type="EMBL" id="RWX45398.1"/>
    </source>
</evidence>
<protein>
    <submittedName>
        <fullName evidence="2">Uncharacterized protein</fullName>
    </submittedName>
</protein>
<dbReference type="EMBL" id="MTKP01000329">
    <property type="protein sequence ID" value="RWX45398.1"/>
    <property type="molecule type" value="Genomic_DNA"/>
</dbReference>
<keyword evidence="3" id="KW-1185">Reference proteome</keyword>
<feature type="transmembrane region" description="Helical" evidence="1">
    <location>
        <begin position="12"/>
        <end position="28"/>
    </location>
</feature>
<proteinExistence type="predicted"/>
<keyword evidence="1" id="KW-1133">Transmembrane helix</keyword>
<evidence type="ECO:0000256" key="1">
    <source>
        <dbReference type="SAM" id="Phobius"/>
    </source>
</evidence>
<name>A0A444IWV7_9BACT</name>
<dbReference type="AlphaFoldDB" id="A0A444IWV7"/>
<gene>
    <name evidence="2" type="ORF">VT98_13293</name>
</gene>
<comment type="caution">
    <text evidence="2">The sequence shown here is derived from an EMBL/GenBank/DDBJ whole genome shotgun (WGS) entry which is preliminary data.</text>
</comment>
<keyword evidence="1" id="KW-0472">Membrane</keyword>
<accession>A0A444IWV7</accession>
<evidence type="ECO:0000313" key="3">
    <source>
        <dbReference type="Proteomes" id="UP000288086"/>
    </source>
</evidence>
<organism evidence="2 3">
    <name type="scientific">Candidatus Electrothrix communis</name>
    <dbReference type="NCBI Taxonomy" id="1859133"/>
    <lineage>
        <taxon>Bacteria</taxon>
        <taxon>Pseudomonadati</taxon>
        <taxon>Thermodesulfobacteriota</taxon>
        <taxon>Desulfobulbia</taxon>
        <taxon>Desulfobulbales</taxon>
        <taxon>Desulfobulbaceae</taxon>
        <taxon>Candidatus Electrothrix</taxon>
    </lineage>
</organism>
<feature type="transmembrane region" description="Helical" evidence="1">
    <location>
        <begin position="40"/>
        <end position="62"/>
    </location>
</feature>
<feature type="non-terminal residue" evidence="2">
    <location>
        <position position="1"/>
    </location>
</feature>
<sequence>HVVILSPAGQVLLFLTRLKAAVIMNFIIMKNIIDIRVKRYQVSIILIGAVVKTFFLETFFRFRSYPDLCPMCCLLKIAFGGEYERKQTWCCGFCGTVCLDE</sequence>